<reference evidence="11" key="1">
    <citation type="submission" date="2020-06" db="EMBL/GenBank/DDBJ databases">
        <title>Paenibacillus sp. nov., isolated from soil.</title>
        <authorList>
            <person name="Seo Y.L."/>
        </authorList>
    </citation>
    <scope>NUCLEOTIDE SEQUENCE [LARGE SCALE GENOMIC DNA]</scope>
    <source>
        <strain evidence="11">JW14</strain>
    </source>
</reference>
<feature type="domain" description="HTH araC/xylS-type" evidence="9">
    <location>
        <begin position="409"/>
        <end position="507"/>
    </location>
</feature>
<dbReference type="InterPro" id="IPR009057">
    <property type="entry name" value="Homeodomain-like_sf"/>
</dbReference>
<protein>
    <submittedName>
        <fullName evidence="11">Response regulator transcription factor</fullName>
    </submittedName>
</protein>
<evidence type="ECO:0000256" key="5">
    <source>
        <dbReference type="ARBA" id="ARBA00023015"/>
    </source>
</evidence>
<dbReference type="PANTHER" id="PTHR42713:SF3">
    <property type="entry name" value="TRANSCRIPTIONAL REGULATORY PROTEIN HPTR"/>
    <property type="match status" value="1"/>
</dbReference>
<dbReference type="InterPro" id="IPR018062">
    <property type="entry name" value="HTH_AraC-typ_CS"/>
</dbReference>
<evidence type="ECO:0000313" key="12">
    <source>
        <dbReference type="Proteomes" id="UP000564806"/>
    </source>
</evidence>
<dbReference type="RefSeq" id="WP_175369757.1">
    <property type="nucleotide sequence ID" value="NZ_JABWCS010000175.1"/>
</dbReference>
<dbReference type="CDD" id="cd17536">
    <property type="entry name" value="REC_YesN-like"/>
    <property type="match status" value="1"/>
</dbReference>
<evidence type="ECO:0000256" key="8">
    <source>
        <dbReference type="PROSITE-ProRule" id="PRU00169"/>
    </source>
</evidence>
<evidence type="ECO:0000259" key="9">
    <source>
        <dbReference type="PROSITE" id="PS01124"/>
    </source>
</evidence>
<proteinExistence type="predicted"/>
<evidence type="ECO:0000256" key="4">
    <source>
        <dbReference type="ARBA" id="ARBA00023012"/>
    </source>
</evidence>
<feature type="domain" description="Response regulatory" evidence="10">
    <location>
        <begin position="3"/>
        <end position="120"/>
    </location>
</feature>
<dbReference type="SMART" id="SM00342">
    <property type="entry name" value="HTH_ARAC"/>
    <property type="match status" value="1"/>
</dbReference>
<dbReference type="GO" id="GO:0043565">
    <property type="term" value="F:sequence-specific DNA binding"/>
    <property type="evidence" value="ECO:0007669"/>
    <property type="project" value="InterPro"/>
</dbReference>
<dbReference type="InterPro" id="IPR018060">
    <property type="entry name" value="HTH_AraC"/>
</dbReference>
<comment type="caution">
    <text evidence="11">The sequence shown here is derived from an EMBL/GenBank/DDBJ whole genome shotgun (WGS) entry which is preliminary data.</text>
</comment>
<dbReference type="GO" id="GO:0005737">
    <property type="term" value="C:cytoplasm"/>
    <property type="evidence" value="ECO:0007669"/>
    <property type="project" value="UniProtKB-SubCell"/>
</dbReference>
<dbReference type="Gene3D" id="1.10.10.60">
    <property type="entry name" value="Homeodomain-like"/>
    <property type="match status" value="2"/>
</dbReference>
<sequence length="508" mass="58643">MYRIFIVDDEPFIIEGLYDIVDWASFEMEIVGQAANGQEALEALKSVRADILITDISMPLMNGLDLIRAVREFQPELKVIILSGYDEFGYLKEGMALGIENYLLKPINLKEFKATLSTIAEKLNESRADYKLNEHSISILRDNVMHRWLRNQIAPQEFQERAGFLGIVIDKPLTQVALLRSEQRLAEAFPVVLEVLHGVPGVIPFQDMDGDIVLVHMLSEYQRGKEAAEAIHRQLLATPALAAYEQLYLSKGSVQETEDNAALSYTQAKRAQEYFMLFPEHSYICYEDLQERQEEANLEFPVNWEEDLKLIMAKDTEGLLHRIDDNFEQLRRVEGITPELIQDIATEWLIRFKMQLKEIRHAEEPEFFKEGLHKIRATSSIADWADILKEAAVYTIDALIRDVKSPVVQQVLNHIHQSYSEDISLKTLGTQYNIHPVYLGQLFHKEVGESFTEYINKYRIEKAKEQLRSSPLKVHEIARNVGYWETGYFYKQFKKHVGISPTEYKGLV</sequence>
<evidence type="ECO:0000256" key="2">
    <source>
        <dbReference type="ARBA" id="ARBA00022490"/>
    </source>
</evidence>
<evidence type="ECO:0000313" key="11">
    <source>
        <dbReference type="EMBL" id="NUU59046.1"/>
    </source>
</evidence>
<keyword evidence="12" id="KW-1185">Reference proteome</keyword>
<feature type="modified residue" description="4-aspartylphosphate" evidence="8">
    <location>
        <position position="55"/>
    </location>
</feature>
<organism evidence="11 12">
    <name type="scientific">Paenibacillus agri</name>
    <dbReference type="NCBI Taxonomy" id="2744309"/>
    <lineage>
        <taxon>Bacteria</taxon>
        <taxon>Bacillati</taxon>
        <taxon>Bacillota</taxon>
        <taxon>Bacilli</taxon>
        <taxon>Bacillales</taxon>
        <taxon>Paenibacillaceae</taxon>
        <taxon>Paenibacillus</taxon>
    </lineage>
</organism>
<keyword evidence="7" id="KW-0804">Transcription</keyword>
<evidence type="ECO:0000256" key="3">
    <source>
        <dbReference type="ARBA" id="ARBA00022553"/>
    </source>
</evidence>
<dbReference type="Pfam" id="PF00072">
    <property type="entry name" value="Response_reg"/>
    <property type="match status" value="1"/>
</dbReference>
<dbReference type="InterPro" id="IPR020449">
    <property type="entry name" value="Tscrpt_reg_AraC-type_HTH"/>
</dbReference>
<comment type="subcellular location">
    <subcellularLocation>
        <location evidence="1">Cytoplasm</location>
    </subcellularLocation>
</comment>
<dbReference type="SUPFAM" id="SSF52172">
    <property type="entry name" value="CheY-like"/>
    <property type="match status" value="1"/>
</dbReference>
<evidence type="ECO:0000256" key="1">
    <source>
        <dbReference type="ARBA" id="ARBA00004496"/>
    </source>
</evidence>
<keyword evidence="4" id="KW-0902">Two-component regulatory system</keyword>
<dbReference type="SMART" id="SM00448">
    <property type="entry name" value="REC"/>
    <property type="match status" value="1"/>
</dbReference>
<keyword evidence="3 8" id="KW-0597">Phosphoprotein</keyword>
<dbReference type="PANTHER" id="PTHR42713">
    <property type="entry name" value="HISTIDINE KINASE-RELATED"/>
    <property type="match status" value="1"/>
</dbReference>
<dbReference type="PROSITE" id="PS50110">
    <property type="entry name" value="RESPONSE_REGULATORY"/>
    <property type="match status" value="1"/>
</dbReference>
<dbReference type="PROSITE" id="PS00041">
    <property type="entry name" value="HTH_ARAC_FAMILY_1"/>
    <property type="match status" value="1"/>
</dbReference>
<dbReference type="Proteomes" id="UP000564806">
    <property type="component" value="Unassembled WGS sequence"/>
</dbReference>
<keyword evidence="2" id="KW-0963">Cytoplasm</keyword>
<dbReference type="SUPFAM" id="SSF46689">
    <property type="entry name" value="Homeodomain-like"/>
    <property type="match status" value="2"/>
</dbReference>
<keyword evidence="5" id="KW-0805">Transcription regulation</keyword>
<dbReference type="GO" id="GO:0000160">
    <property type="term" value="P:phosphorelay signal transduction system"/>
    <property type="evidence" value="ECO:0007669"/>
    <property type="project" value="UniProtKB-KW"/>
</dbReference>
<dbReference type="GO" id="GO:0003700">
    <property type="term" value="F:DNA-binding transcription factor activity"/>
    <property type="evidence" value="ECO:0007669"/>
    <property type="project" value="InterPro"/>
</dbReference>
<evidence type="ECO:0000256" key="7">
    <source>
        <dbReference type="ARBA" id="ARBA00023163"/>
    </source>
</evidence>
<accession>A0A850EF32</accession>
<dbReference type="Pfam" id="PF12833">
    <property type="entry name" value="HTH_18"/>
    <property type="match status" value="1"/>
</dbReference>
<dbReference type="InterPro" id="IPR001789">
    <property type="entry name" value="Sig_transdc_resp-reg_receiver"/>
</dbReference>
<dbReference type="InterPro" id="IPR051552">
    <property type="entry name" value="HptR"/>
</dbReference>
<dbReference type="InterPro" id="IPR011006">
    <property type="entry name" value="CheY-like_superfamily"/>
</dbReference>
<dbReference type="PRINTS" id="PR00032">
    <property type="entry name" value="HTHARAC"/>
</dbReference>
<dbReference type="Gene3D" id="3.40.50.2300">
    <property type="match status" value="1"/>
</dbReference>
<evidence type="ECO:0000256" key="6">
    <source>
        <dbReference type="ARBA" id="ARBA00023125"/>
    </source>
</evidence>
<name>A0A850EF32_9BACL</name>
<gene>
    <name evidence="11" type="ORF">HPT30_01440</name>
</gene>
<dbReference type="AlphaFoldDB" id="A0A850EF32"/>
<dbReference type="PROSITE" id="PS01124">
    <property type="entry name" value="HTH_ARAC_FAMILY_2"/>
    <property type="match status" value="1"/>
</dbReference>
<evidence type="ECO:0000259" key="10">
    <source>
        <dbReference type="PROSITE" id="PS50110"/>
    </source>
</evidence>
<keyword evidence="6" id="KW-0238">DNA-binding</keyword>
<dbReference type="EMBL" id="JABWCS010000175">
    <property type="protein sequence ID" value="NUU59046.1"/>
    <property type="molecule type" value="Genomic_DNA"/>
</dbReference>